<keyword evidence="7" id="KW-0653">Protein transport</keyword>
<name>A0A0A1TA17_9HYPO</name>
<feature type="compositionally biased region" description="Basic and acidic residues" evidence="13">
    <location>
        <begin position="644"/>
        <end position="653"/>
    </location>
</feature>
<evidence type="ECO:0000313" key="15">
    <source>
        <dbReference type="EMBL" id="CEJ93936.1"/>
    </source>
</evidence>
<evidence type="ECO:0000256" key="2">
    <source>
        <dbReference type="ARBA" id="ARBA00004567"/>
    </source>
</evidence>
<accession>A0A0A1TA17</accession>
<feature type="transmembrane region" description="Helical" evidence="14">
    <location>
        <begin position="29"/>
        <end position="51"/>
    </location>
</feature>
<evidence type="ECO:0000256" key="13">
    <source>
        <dbReference type="SAM" id="MobiDB-lite"/>
    </source>
</evidence>
<dbReference type="GO" id="GO:0070762">
    <property type="term" value="C:nuclear pore transmembrane ring"/>
    <property type="evidence" value="ECO:0007669"/>
    <property type="project" value="TreeGrafter"/>
</dbReference>
<dbReference type="GO" id="GO:0051028">
    <property type="term" value="P:mRNA transport"/>
    <property type="evidence" value="ECO:0007669"/>
    <property type="project" value="UniProtKB-KW"/>
</dbReference>
<keyword evidence="16" id="KW-1185">Reference proteome</keyword>
<proteinExistence type="inferred from homology"/>
<evidence type="ECO:0000256" key="5">
    <source>
        <dbReference type="ARBA" id="ARBA00022692"/>
    </source>
</evidence>
<dbReference type="InterPro" id="IPR019049">
    <property type="entry name" value="Nucleoporin_prot_Ndc1/Nup"/>
</dbReference>
<evidence type="ECO:0000256" key="7">
    <source>
        <dbReference type="ARBA" id="ARBA00022927"/>
    </source>
</evidence>
<evidence type="ECO:0000313" key="16">
    <source>
        <dbReference type="Proteomes" id="UP000039046"/>
    </source>
</evidence>
<keyword evidence="4" id="KW-0813">Transport</keyword>
<keyword evidence="9" id="KW-0811">Translocation</keyword>
<dbReference type="PANTHER" id="PTHR13269">
    <property type="entry name" value="NUCLEOPORIN NDC1"/>
    <property type="match status" value="1"/>
</dbReference>
<dbReference type="GO" id="GO:0031965">
    <property type="term" value="C:nuclear membrane"/>
    <property type="evidence" value="ECO:0007669"/>
    <property type="project" value="UniProtKB-SubCell"/>
</dbReference>
<evidence type="ECO:0000256" key="6">
    <source>
        <dbReference type="ARBA" id="ARBA00022816"/>
    </source>
</evidence>
<evidence type="ECO:0000256" key="8">
    <source>
        <dbReference type="ARBA" id="ARBA00022989"/>
    </source>
</evidence>
<dbReference type="HOGENOM" id="CLU_029386_1_0_1"/>
<dbReference type="PANTHER" id="PTHR13269:SF6">
    <property type="entry name" value="NUCLEOPORIN NDC1"/>
    <property type="match status" value="1"/>
</dbReference>
<dbReference type="Proteomes" id="UP000039046">
    <property type="component" value="Unassembled WGS sequence"/>
</dbReference>
<gene>
    <name evidence="15" type="ORF">VHEMI09495</name>
</gene>
<comment type="similarity">
    <text evidence="3">Belongs to the NDC1 family.</text>
</comment>
<feature type="transmembrane region" description="Helical" evidence="14">
    <location>
        <begin position="255"/>
        <end position="282"/>
    </location>
</feature>
<dbReference type="GO" id="GO:0015031">
    <property type="term" value="P:protein transport"/>
    <property type="evidence" value="ECO:0007669"/>
    <property type="project" value="UniProtKB-KW"/>
</dbReference>
<keyword evidence="10" id="KW-0906">Nuclear pore complex</keyword>
<evidence type="ECO:0000256" key="4">
    <source>
        <dbReference type="ARBA" id="ARBA00022448"/>
    </source>
</evidence>
<feature type="transmembrane region" description="Helical" evidence="14">
    <location>
        <begin position="105"/>
        <end position="122"/>
    </location>
</feature>
<comment type="subcellular location">
    <subcellularLocation>
        <location evidence="1">Nucleus membrane</location>
        <topology evidence="1">Multi-pass membrane protein</topology>
    </subcellularLocation>
    <subcellularLocation>
        <location evidence="2">Nucleus</location>
        <location evidence="2">Nuclear pore complex</location>
    </subcellularLocation>
</comment>
<dbReference type="GO" id="GO:0070631">
    <property type="term" value="P:spindle pole body localization"/>
    <property type="evidence" value="ECO:0007669"/>
    <property type="project" value="TreeGrafter"/>
</dbReference>
<organism evidence="15 16">
    <name type="scientific">[Torrubiella] hemipterigena</name>
    <dbReference type="NCBI Taxonomy" id="1531966"/>
    <lineage>
        <taxon>Eukaryota</taxon>
        <taxon>Fungi</taxon>
        <taxon>Dikarya</taxon>
        <taxon>Ascomycota</taxon>
        <taxon>Pezizomycotina</taxon>
        <taxon>Sordariomycetes</taxon>
        <taxon>Hypocreomycetidae</taxon>
        <taxon>Hypocreales</taxon>
        <taxon>Clavicipitaceae</taxon>
        <taxon>Clavicipitaceae incertae sedis</taxon>
        <taxon>'Torrubiella' clade</taxon>
    </lineage>
</organism>
<dbReference type="EMBL" id="CDHN01000006">
    <property type="protein sequence ID" value="CEJ93936.1"/>
    <property type="molecule type" value="Genomic_DNA"/>
</dbReference>
<dbReference type="Pfam" id="PF09531">
    <property type="entry name" value="Ndc1_Nup"/>
    <property type="match status" value="1"/>
</dbReference>
<protein>
    <recommendedName>
        <fullName evidence="17">Nuclear envelope protein</fullName>
    </recommendedName>
</protein>
<evidence type="ECO:0000256" key="10">
    <source>
        <dbReference type="ARBA" id="ARBA00023132"/>
    </source>
</evidence>
<keyword evidence="6" id="KW-0509">mRNA transport</keyword>
<reference evidence="15 16" key="1">
    <citation type="journal article" date="2015" name="Genome Announc.">
        <title>Draft Genome Sequence and Gene Annotation of the Entomopathogenic Fungus Verticillium hemipterigenum.</title>
        <authorList>
            <person name="Horn F."/>
            <person name="Habel A."/>
            <person name="Scharf D.H."/>
            <person name="Dworschak J."/>
            <person name="Brakhage A.A."/>
            <person name="Guthke R."/>
            <person name="Hertweck C."/>
            <person name="Linde J."/>
        </authorList>
    </citation>
    <scope>NUCLEOTIDE SEQUENCE [LARGE SCALE GENOMIC DNA]</scope>
</reference>
<dbReference type="AlphaFoldDB" id="A0A0A1TA17"/>
<evidence type="ECO:0000256" key="3">
    <source>
        <dbReference type="ARBA" id="ARBA00005760"/>
    </source>
</evidence>
<dbReference type="GO" id="GO:0006999">
    <property type="term" value="P:nuclear pore organization"/>
    <property type="evidence" value="ECO:0007669"/>
    <property type="project" value="TreeGrafter"/>
</dbReference>
<feature type="transmembrane region" description="Helical" evidence="14">
    <location>
        <begin position="216"/>
        <end position="235"/>
    </location>
</feature>
<dbReference type="STRING" id="1531966.A0A0A1TA17"/>
<feature type="region of interest" description="Disordered" evidence="13">
    <location>
        <begin position="618"/>
        <end position="653"/>
    </location>
</feature>
<keyword evidence="12" id="KW-0539">Nucleus</keyword>
<keyword evidence="11 14" id="KW-0472">Membrane</keyword>
<evidence type="ECO:0000256" key="12">
    <source>
        <dbReference type="ARBA" id="ARBA00023242"/>
    </source>
</evidence>
<dbReference type="GO" id="GO:0106166">
    <property type="term" value="F:spindle pole body-nuclear membrane anchor activity"/>
    <property type="evidence" value="ECO:0007669"/>
    <property type="project" value="TreeGrafter"/>
</dbReference>
<evidence type="ECO:0000256" key="11">
    <source>
        <dbReference type="ARBA" id="ARBA00023136"/>
    </source>
</evidence>
<dbReference type="OrthoDB" id="67850at2759"/>
<sequence length="653" mass="72506">MASATVRRAPYKDTLQPALHKRFSSTATLLLAVAYLEALVLASWSSFLWSWLPLGPAGIRALMIFACGLSTLVLRIAHYHAGLQTEAGIQTLQSALLSVKTYETLFWYGLSSSIFGPIYLWSTDDNASLRWIVYLSGDRAKLNERPLFLTYYLLSCALVQTIAHYRYDLDRLVFTMGSDKGSKATGSKPLNAALDRLPTVLAGCLKQSAASLVVGLFLYFFIFRSFAWSWALMWLRPFYNLPKANLLPASRPVDVFLLLRCLFAGTMLNFIWATGNTAFSVFMARPPLKNGKPLTSESKDPNGSLLNGLKSKKLSIQCFAMWELSIIARDVEVRRQAIFTDIDRKDGPMWSQIYGICMSVLKNMEDRIDSYGKPVAAPGPMPVSIEQKQKTSAPLKEGDIFSKMPGTKTAAENTWNSIARSPGKSPMSDLSPIAKRTWKNAKDHVLTQTQQDSISPEHLKQKFEAAASGLLKMDSFGGLLQRRFRTEFAAAVLGGPFAEPTLYAYASSALANLAIHSLAEDQFGHVHRDVATIVRTLTTLITKTEALKARFPFHWTDTTGSRDCPEVDEVIAAFREGLEAVVTKFEPYSSDLRLSAGDLRHAREAIVKPVQETKAVAPAVEDVVGKPSATAEKNESKPRKRLEQRRPEMEQVR</sequence>
<keyword evidence="5 14" id="KW-0812">Transmembrane</keyword>
<evidence type="ECO:0008006" key="17">
    <source>
        <dbReference type="Google" id="ProtNLM"/>
    </source>
</evidence>
<evidence type="ECO:0000256" key="1">
    <source>
        <dbReference type="ARBA" id="ARBA00004232"/>
    </source>
</evidence>
<dbReference type="GO" id="GO:0005816">
    <property type="term" value="C:spindle pole body"/>
    <property type="evidence" value="ECO:0007669"/>
    <property type="project" value="TreeGrafter"/>
</dbReference>
<keyword evidence="8 14" id="KW-1133">Transmembrane helix</keyword>
<evidence type="ECO:0000256" key="14">
    <source>
        <dbReference type="SAM" id="Phobius"/>
    </source>
</evidence>
<evidence type="ECO:0000256" key="9">
    <source>
        <dbReference type="ARBA" id="ARBA00023010"/>
    </source>
</evidence>
<feature type="transmembrane region" description="Helical" evidence="14">
    <location>
        <begin position="57"/>
        <end position="77"/>
    </location>
</feature>